<evidence type="ECO:0000313" key="3">
    <source>
        <dbReference type="Proteomes" id="UP000886520"/>
    </source>
</evidence>
<accession>A0A9D4V4J0</accession>
<sequence length="113" mass="12339">MWQAEKTPCPRRSCTPFRMSPPRALRTIPLRASAVQHSHHSSPPQLCGGHCQGKAIRECSAIREAEAARAGCKGTDDEDGDGGGRDRGYLRQGMHQHRGGSSPWRLLRGALVL</sequence>
<proteinExistence type="predicted"/>
<feature type="region of interest" description="Disordered" evidence="1">
    <location>
        <begin position="1"/>
        <end position="23"/>
    </location>
</feature>
<name>A0A9D4V4J0_ADICA</name>
<reference evidence="2 3" key="1">
    <citation type="submission" date="2021-01" db="EMBL/GenBank/DDBJ databases">
        <title>Adiantum capillus-veneris genome.</title>
        <authorList>
            <person name="Fang Y."/>
            <person name="Liao Q."/>
        </authorList>
    </citation>
    <scope>NUCLEOTIDE SEQUENCE [LARGE SCALE GENOMIC DNA]</scope>
    <source>
        <strain evidence="2">H3</strain>
        <tissue evidence="2">Leaf</tissue>
    </source>
</reference>
<feature type="region of interest" description="Disordered" evidence="1">
    <location>
        <begin position="70"/>
        <end position="102"/>
    </location>
</feature>
<comment type="caution">
    <text evidence="2">The sequence shown here is derived from an EMBL/GenBank/DDBJ whole genome shotgun (WGS) entry which is preliminary data.</text>
</comment>
<organism evidence="2 3">
    <name type="scientific">Adiantum capillus-veneris</name>
    <name type="common">Maidenhair fern</name>
    <dbReference type="NCBI Taxonomy" id="13818"/>
    <lineage>
        <taxon>Eukaryota</taxon>
        <taxon>Viridiplantae</taxon>
        <taxon>Streptophyta</taxon>
        <taxon>Embryophyta</taxon>
        <taxon>Tracheophyta</taxon>
        <taxon>Polypodiopsida</taxon>
        <taxon>Polypodiidae</taxon>
        <taxon>Polypodiales</taxon>
        <taxon>Pteridineae</taxon>
        <taxon>Pteridaceae</taxon>
        <taxon>Vittarioideae</taxon>
        <taxon>Adiantum</taxon>
    </lineage>
</organism>
<dbReference type="AlphaFoldDB" id="A0A9D4V4J0"/>
<gene>
    <name evidence="2" type="ORF">GOP47_0005129</name>
</gene>
<evidence type="ECO:0000256" key="1">
    <source>
        <dbReference type="SAM" id="MobiDB-lite"/>
    </source>
</evidence>
<dbReference type="Proteomes" id="UP000886520">
    <property type="component" value="Chromosome 5"/>
</dbReference>
<protein>
    <submittedName>
        <fullName evidence="2">Uncharacterized protein</fullName>
    </submittedName>
</protein>
<dbReference type="EMBL" id="JABFUD020000005">
    <property type="protein sequence ID" value="KAI5079650.1"/>
    <property type="molecule type" value="Genomic_DNA"/>
</dbReference>
<evidence type="ECO:0000313" key="2">
    <source>
        <dbReference type="EMBL" id="KAI5079650.1"/>
    </source>
</evidence>
<keyword evidence="3" id="KW-1185">Reference proteome</keyword>